<dbReference type="SUPFAM" id="SSF53474">
    <property type="entry name" value="alpha/beta-Hydrolases"/>
    <property type="match status" value="1"/>
</dbReference>
<dbReference type="AlphaFoldDB" id="A0A0L6CMJ7"/>
<evidence type="ECO:0000313" key="3">
    <source>
        <dbReference type="Proteomes" id="UP000037397"/>
    </source>
</evidence>
<accession>A0A0L6CMJ7</accession>
<dbReference type="InterPro" id="IPR011042">
    <property type="entry name" value="6-blade_b-propeller_TolB-like"/>
</dbReference>
<dbReference type="GO" id="GO:0008236">
    <property type="term" value="F:serine-type peptidase activity"/>
    <property type="evidence" value="ECO:0007669"/>
    <property type="project" value="InterPro"/>
</dbReference>
<evidence type="ECO:0000313" key="2">
    <source>
        <dbReference type="EMBL" id="KNX39006.1"/>
    </source>
</evidence>
<dbReference type="InterPro" id="IPR050585">
    <property type="entry name" value="Xaa-Pro_dipeptidyl-ppase/CocE"/>
</dbReference>
<dbReference type="InterPro" id="IPR029058">
    <property type="entry name" value="AB_hydrolase_fold"/>
</dbReference>
<protein>
    <recommendedName>
        <fullName evidence="1">Peptidase S9 prolyl oligopeptidase catalytic domain-containing protein</fullName>
    </recommendedName>
</protein>
<sequence>MPTTAPYGSWSSPITVQQLTAATVNLSSTRVDGNDVYWLEGRPEEQGRTVLVRRRAGSTVDVTPAPFDVRTMVHEYGGGAYDVRDGLVVFSDRADGRLRVVESGVEPRVITPYVGGPLLRYAALHLDLPRRRVLAVREDHRDDGEPRNEIVAVPLTGESEGEVLVTGHDFVAAPRVSPDGERLAWVTWEHPSMPWDSTTLWVGDAGAGQARVIDGGDGVSVSDIGWLSDGRLLYASDRSGFWNLTIDRQPVHQVDRDCADPAWQLGPPEWCELGDGRLLLREWHDASARLVTLDLATGGTSPVEVGGLASTTGPAVIGDDVVLVASYADRPGAVIRLDPASGSVETLRAARELPFDSDYLPRAEPVTWPGSEGADVHGFLYLPRNPDHAGPDDELPPLIVQSHGGPTGHVTPAMRVYFAFWTSRGFAVLDVNYGGSTAYGRAYRQRLQGNWGIVDVRDCASGAQAMADRGLVDSTRLAIAGGSAGGYTTLAALTFADVFSAGVSHYGIGDLETLARDTHKFESRYPDSLIGPYPEAQQTYRDRSPVHFVERIDSAMLLLQGADDKVVPPNQAIATADAVRAKGRPVALVMYEGEGHGFRRADSIQDAAKAELSYYAQVFGFTPADDIPVLAIDNLTPSDG</sequence>
<reference evidence="3" key="1">
    <citation type="submission" date="2015-03" db="EMBL/GenBank/DDBJ databases">
        <title>Luteipulveratus halotolerans sp. nov., a novel actinobacterium (Dermacoccaceae) from Sarawak, Malaysia.</title>
        <authorList>
            <person name="Juboi H."/>
            <person name="Basik A."/>
            <person name="Shamsul S.S."/>
            <person name="Arnold P."/>
            <person name="Schmitt E.K."/>
            <person name="Sanglier J.-J."/>
            <person name="Yeo T."/>
        </authorList>
    </citation>
    <scope>NUCLEOTIDE SEQUENCE [LARGE SCALE GENOMIC DNA]</scope>
    <source>
        <strain evidence="3">C296001</strain>
    </source>
</reference>
<organism evidence="2 3">
    <name type="scientific">Luteipulveratus halotolerans</name>
    <dbReference type="NCBI Taxonomy" id="1631356"/>
    <lineage>
        <taxon>Bacteria</taxon>
        <taxon>Bacillati</taxon>
        <taxon>Actinomycetota</taxon>
        <taxon>Actinomycetes</taxon>
        <taxon>Micrococcales</taxon>
        <taxon>Dermacoccaceae</taxon>
        <taxon>Luteipulveratus</taxon>
    </lineage>
</organism>
<dbReference type="InterPro" id="IPR001375">
    <property type="entry name" value="Peptidase_S9_cat"/>
</dbReference>
<dbReference type="Gene3D" id="2.120.10.30">
    <property type="entry name" value="TolB, C-terminal domain"/>
    <property type="match status" value="1"/>
</dbReference>
<dbReference type="EMBL" id="LAIR01000002">
    <property type="protein sequence ID" value="KNX39006.1"/>
    <property type="molecule type" value="Genomic_DNA"/>
</dbReference>
<evidence type="ECO:0000259" key="1">
    <source>
        <dbReference type="Pfam" id="PF00326"/>
    </source>
</evidence>
<comment type="caution">
    <text evidence="2">The sequence shown here is derived from an EMBL/GenBank/DDBJ whole genome shotgun (WGS) entry which is preliminary data.</text>
</comment>
<keyword evidence="3" id="KW-1185">Reference proteome</keyword>
<dbReference type="Pfam" id="PF00326">
    <property type="entry name" value="Peptidase_S9"/>
    <property type="match status" value="1"/>
</dbReference>
<gene>
    <name evidence="2" type="ORF">VV01_20740</name>
</gene>
<name>A0A0L6CMJ7_9MICO</name>
<dbReference type="RefSeq" id="WP_050671548.1">
    <property type="nucleotide sequence ID" value="NZ_LAIR01000002.1"/>
</dbReference>
<dbReference type="PATRIC" id="fig|1631356.3.peg.4171"/>
<feature type="domain" description="Peptidase S9 prolyl oligopeptidase catalytic" evidence="1">
    <location>
        <begin position="417"/>
        <end position="620"/>
    </location>
</feature>
<dbReference type="SUPFAM" id="SSF69322">
    <property type="entry name" value="Tricorn protease domain 2"/>
    <property type="match status" value="1"/>
</dbReference>
<dbReference type="STRING" id="1631356.VV01_20740"/>
<proteinExistence type="predicted"/>
<dbReference type="Gene3D" id="3.40.50.1820">
    <property type="entry name" value="alpha/beta hydrolase"/>
    <property type="match status" value="1"/>
</dbReference>
<dbReference type="Proteomes" id="UP000037397">
    <property type="component" value="Unassembled WGS sequence"/>
</dbReference>
<dbReference type="PANTHER" id="PTHR43056:SF5">
    <property type="entry name" value="PEPTIDASE S9 PROLYL OLIGOPEPTIDASE CATALYTIC DOMAIN-CONTAINING PROTEIN"/>
    <property type="match status" value="1"/>
</dbReference>
<dbReference type="PANTHER" id="PTHR43056">
    <property type="entry name" value="PEPTIDASE S9 PROLYL OLIGOPEPTIDASE"/>
    <property type="match status" value="1"/>
</dbReference>
<dbReference type="GO" id="GO:0006508">
    <property type="term" value="P:proteolysis"/>
    <property type="evidence" value="ECO:0007669"/>
    <property type="project" value="InterPro"/>
</dbReference>